<sequence>MGATAKTSETKRQLQEVHKEWIAALERTLGLKPSKIAQEAGLSDTTLTRLFWPDYAGTLSQMTIAKVKTRFGVAGPGEIAVAGATIPGFSEGDRVLFSNDNGAGEEIEKIVEAMRAGRNAVEPWRLRSRALEGEGILPGDIVMVDLNAQAAAGDAVCAQVYDLRRGTAETVFRLFEPPFLVAASSDAALRRPLLVDNERVAVVGVVVGSVRPWRLGGAR</sequence>
<dbReference type="Proteomes" id="UP001143370">
    <property type="component" value="Unassembled WGS sequence"/>
</dbReference>
<evidence type="ECO:0000313" key="1">
    <source>
        <dbReference type="EMBL" id="GLK72574.1"/>
    </source>
</evidence>
<comment type="caution">
    <text evidence="1">The sequence shown here is derived from an EMBL/GenBank/DDBJ whole genome shotgun (WGS) entry which is preliminary data.</text>
</comment>
<proteinExistence type="predicted"/>
<evidence type="ECO:0000313" key="2">
    <source>
        <dbReference type="Proteomes" id="UP001143370"/>
    </source>
</evidence>
<dbReference type="InterPro" id="IPR036286">
    <property type="entry name" value="LexA/Signal_pep-like_sf"/>
</dbReference>
<keyword evidence="2" id="KW-1185">Reference proteome</keyword>
<gene>
    <name evidence="1" type="ORF">GCM10017643_26900</name>
</gene>
<dbReference type="RefSeq" id="WP_213371119.1">
    <property type="nucleotide sequence ID" value="NZ_BSFJ01000018.1"/>
</dbReference>
<dbReference type="SUPFAM" id="SSF51306">
    <property type="entry name" value="LexA/Signal peptidase"/>
    <property type="match status" value="1"/>
</dbReference>
<protein>
    <recommendedName>
        <fullName evidence="3">Peptidase S24/S26A/S26B/S26C domain-containing protein</fullName>
    </recommendedName>
</protein>
<dbReference type="AlphaFoldDB" id="A0A9W6JB35"/>
<accession>A0A9W6JB35</accession>
<name>A0A9W6JB35_9HYPH</name>
<reference evidence="1" key="1">
    <citation type="journal article" date="2014" name="Int. J. Syst. Evol. Microbiol.">
        <title>Complete genome sequence of Corynebacterium casei LMG S-19264T (=DSM 44701T), isolated from a smear-ripened cheese.</title>
        <authorList>
            <consortium name="US DOE Joint Genome Institute (JGI-PGF)"/>
            <person name="Walter F."/>
            <person name="Albersmeier A."/>
            <person name="Kalinowski J."/>
            <person name="Ruckert C."/>
        </authorList>
    </citation>
    <scope>NUCLEOTIDE SEQUENCE</scope>
    <source>
        <strain evidence="1">VKM B-2484</strain>
    </source>
</reference>
<evidence type="ECO:0008006" key="3">
    <source>
        <dbReference type="Google" id="ProtNLM"/>
    </source>
</evidence>
<organism evidence="1 2">
    <name type="scientific">Ancylobacter dichloromethanicus</name>
    <dbReference type="NCBI Taxonomy" id="518825"/>
    <lineage>
        <taxon>Bacteria</taxon>
        <taxon>Pseudomonadati</taxon>
        <taxon>Pseudomonadota</taxon>
        <taxon>Alphaproteobacteria</taxon>
        <taxon>Hyphomicrobiales</taxon>
        <taxon>Xanthobacteraceae</taxon>
        <taxon>Ancylobacter</taxon>
    </lineage>
</organism>
<dbReference type="Gene3D" id="2.10.109.10">
    <property type="entry name" value="Umud Fragment, subunit A"/>
    <property type="match status" value="1"/>
</dbReference>
<reference evidence="1" key="2">
    <citation type="submission" date="2023-01" db="EMBL/GenBank/DDBJ databases">
        <authorList>
            <person name="Sun Q."/>
            <person name="Evtushenko L."/>
        </authorList>
    </citation>
    <scope>NUCLEOTIDE SEQUENCE</scope>
    <source>
        <strain evidence="1">VKM B-2484</strain>
    </source>
</reference>
<dbReference type="EMBL" id="BSFJ01000018">
    <property type="protein sequence ID" value="GLK72574.1"/>
    <property type="molecule type" value="Genomic_DNA"/>
</dbReference>